<reference evidence="2" key="1">
    <citation type="submission" date="2019-12" db="EMBL/GenBank/DDBJ databases">
        <title>Novel species isolated from a subtropical stream in China.</title>
        <authorList>
            <person name="Lu H."/>
        </authorList>
    </citation>
    <scope>NUCLEOTIDE SEQUENCE [LARGE SCALE GENOMIC DNA]</scope>
    <source>
        <strain evidence="2">FT93W</strain>
    </source>
</reference>
<accession>A0A845HY89</accession>
<dbReference type="Proteomes" id="UP000444316">
    <property type="component" value="Unassembled WGS sequence"/>
</dbReference>
<dbReference type="EMBL" id="WWCL01000003">
    <property type="protein sequence ID" value="MYN46170.1"/>
    <property type="molecule type" value="Genomic_DNA"/>
</dbReference>
<dbReference type="AlphaFoldDB" id="A0A845HY89"/>
<name>A0A845HY89_9BURK</name>
<dbReference type="RefSeq" id="WP_161035754.1">
    <property type="nucleotide sequence ID" value="NZ_WWCL01000003.1"/>
</dbReference>
<protein>
    <submittedName>
        <fullName evidence="2">ORF6N domain-containing protein</fullName>
    </submittedName>
</protein>
<proteinExistence type="predicted"/>
<sequence>MSTPELLVPDIDHRILIIREQRVILDADLAKLYGVPTKRLNEQVKRNRARFPMDFMWQLSHTEKQEVVANCDHLAHLKFSKVLPYAFTEHGAMQAANVLASTQAIAVGIYIVRAFVRLREIITSHKELAARLNELENYADLLTLRQETFERHTRDELKAIITTLRALMTTKETTKRPIGFIITNKQPTKPTDPR</sequence>
<keyword evidence="3" id="KW-1185">Reference proteome</keyword>
<evidence type="ECO:0000313" key="2">
    <source>
        <dbReference type="EMBL" id="MYN46170.1"/>
    </source>
</evidence>
<organism evidence="2 3">
    <name type="scientific">Duganella fentianensis</name>
    <dbReference type="NCBI Taxonomy" id="2692177"/>
    <lineage>
        <taxon>Bacteria</taxon>
        <taxon>Pseudomonadati</taxon>
        <taxon>Pseudomonadota</taxon>
        <taxon>Betaproteobacteria</taxon>
        <taxon>Burkholderiales</taxon>
        <taxon>Oxalobacteraceae</taxon>
        <taxon>Telluria group</taxon>
        <taxon>Duganella</taxon>
    </lineage>
</organism>
<gene>
    <name evidence="2" type="ORF">GTP23_14045</name>
</gene>
<dbReference type="Pfam" id="PF10543">
    <property type="entry name" value="ORF6N"/>
    <property type="match status" value="1"/>
</dbReference>
<evidence type="ECO:0000259" key="1">
    <source>
        <dbReference type="Pfam" id="PF10543"/>
    </source>
</evidence>
<comment type="caution">
    <text evidence="2">The sequence shown here is derived from an EMBL/GenBank/DDBJ whole genome shotgun (WGS) entry which is preliminary data.</text>
</comment>
<evidence type="ECO:0000313" key="3">
    <source>
        <dbReference type="Proteomes" id="UP000444316"/>
    </source>
</evidence>
<feature type="domain" description="KilA-N DNA-binding" evidence="1">
    <location>
        <begin position="14"/>
        <end position="98"/>
    </location>
</feature>
<dbReference type="InterPro" id="IPR018873">
    <property type="entry name" value="KilA-N_DNA-bd_domain"/>
</dbReference>